<dbReference type="PROSITE" id="PS50900">
    <property type="entry name" value="PLAC"/>
    <property type="match status" value="1"/>
</dbReference>
<dbReference type="InterPro" id="IPR050439">
    <property type="entry name" value="ADAMTS_ADAMTS-like"/>
</dbReference>
<sequence>MENDEAVVDCCRTQEVCKVYGTASRGVAAPSTRIQKYTNQTLPLLQNQNEYGLGLDILMVADYSTYQGFIEIAGGDLNMGQLYTHEYLRAVFEQVKTIYTHIKIAKQTIHLNLVDSFVTFRENDCPIMFHSNETIEDNNFNSTLSNNTILFNFDINYENSTELTLTMPASEALDKFSQWRTRNKLYLPKYDHAVLITKYDLLSSRGESSTQGLAYVGNICQLDGSDSIVEDIGAAATAVVVAHELGHSLGAFHDGNLESKECLSSENFLMATTVSGTEDDELFAHSRVMSPCSLRNIENKLNTSSFDCVRKIHHSNPKLRNKSSIELPQTPGERFGLRQQCQIAFGPHYGICPNKEYFRDVDICRRVWCKDRTKPRNEPCETKTYFPALDGTECDKIKWCMAGRCIDNPKRLSECVDLNAKTCQMYSKVKLRHYCKSKQFTEICCRSCVLLKSF</sequence>
<dbReference type="Pfam" id="PF17771">
    <property type="entry name" value="ADAMTS_CR_2"/>
    <property type="match status" value="1"/>
</dbReference>
<feature type="binding site" evidence="11">
    <location>
        <position position="247"/>
    </location>
    <ligand>
        <name>Zn(2+)</name>
        <dbReference type="ChEBI" id="CHEBI:29105"/>
        <note>catalytic</note>
    </ligand>
</feature>
<dbReference type="Proteomes" id="UP000053766">
    <property type="component" value="Unassembled WGS sequence"/>
</dbReference>
<evidence type="ECO:0000256" key="9">
    <source>
        <dbReference type="ARBA" id="ARBA00023157"/>
    </source>
</evidence>
<protein>
    <submittedName>
        <fullName evidence="14">Reprolysin family zinc metalloprotease</fullName>
    </submittedName>
</protein>
<comment type="subcellular location">
    <subcellularLocation>
        <location evidence="1">Secreted</location>
        <location evidence="1">Extracellular space</location>
        <location evidence="1">Extracellular matrix</location>
    </subcellularLocation>
</comment>
<keyword evidence="9" id="KW-1015">Disulfide bond</keyword>
<dbReference type="Gene3D" id="3.40.1620.60">
    <property type="match status" value="1"/>
</dbReference>
<dbReference type="GO" id="GO:0046872">
    <property type="term" value="F:metal ion binding"/>
    <property type="evidence" value="ECO:0007669"/>
    <property type="project" value="UniProtKB-KW"/>
</dbReference>
<gene>
    <name evidence="14" type="ORF">DICVIV_00385</name>
</gene>
<dbReference type="EMBL" id="KN716152">
    <property type="protein sequence ID" value="KJH53447.1"/>
    <property type="molecule type" value="Genomic_DNA"/>
</dbReference>
<proteinExistence type="predicted"/>
<evidence type="ECO:0000259" key="12">
    <source>
        <dbReference type="PROSITE" id="PS50215"/>
    </source>
</evidence>
<keyword evidence="3 14" id="KW-0645">Protease</keyword>
<keyword evidence="7 11" id="KW-0862">Zinc</keyword>
<feature type="binding site" evidence="11">
    <location>
        <position position="243"/>
    </location>
    <ligand>
        <name>Zn(2+)</name>
        <dbReference type="ChEBI" id="CHEBI:29105"/>
        <note>catalytic</note>
    </ligand>
</feature>
<dbReference type="MEROPS" id="M12.019"/>
<evidence type="ECO:0000256" key="7">
    <source>
        <dbReference type="ARBA" id="ARBA00022833"/>
    </source>
</evidence>
<evidence type="ECO:0000259" key="13">
    <source>
        <dbReference type="PROSITE" id="PS50900"/>
    </source>
</evidence>
<keyword evidence="2" id="KW-0964">Secreted</keyword>
<evidence type="ECO:0000313" key="14">
    <source>
        <dbReference type="EMBL" id="KJH53447.1"/>
    </source>
</evidence>
<evidence type="ECO:0000256" key="4">
    <source>
        <dbReference type="ARBA" id="ARBA00022723"/>
    </source>
</evidence>
<keyword evidence="4 11" id="KW-0479">Metal-binding</keyword>
<name>A0A0D8YB65_DICVI</name>
<dbReference type="InterPro" id="IPR041645">
    <property type="entry name" value="ADAMTS_CR_2"/>
</dbReference>
<organism evidence="14 15">
    <name type="scientific">Dictyocaulus viviparus</name>
    <name type="common">Bovine lungworm</name>
    <dbReference type="NCBI Taxonomy" id="29172"/>
    <lineage>
        <taxon>Eukaryota</taxon>
        <taxon>Metazoa</taxon>
        <taxon>Ecdysozoa</taxon>
        <taxon>Nematoda</taxon>
        <taxon>Chromadorea</taxon>
        <taxon>Rhabditida</taxon>
        <taxon>Rhabditina</taxon>
        <taxon>Rhabditomorpha</taxon>
        <taxon>Strongyloidea</taxon>
        <taxon>Metastrongylidae</taxon>
        <taxon>Dictyocaulus</taxon>
    </lineage>
</organism>
<dbReference type="GO" id="GO:0006508">
    <property type="term" value="P:proteolysis"/>
    <property type="evidence" value="ECO:0007669"/>
    <property type="project" value="UniProtKB-KW"/>
</dbReference>
<evidence type="ECO:0000256" key="10">
    <source>
        <dbReference type="ARBA" id="ARBA00023180"/>
    </source>
</evidence>
<reference evidence="14 15" key="1">
    <citation type="submission" date="2013-11" db="EMBL/GenBank/DDBJ databases">
        <title>Draft genome of the bovine lungworm Dictyocaulus viviparus.</title>
        <authorList>
            <person name="Mitreva M."/>
        </authorList>
    </citation>
    <scope>NUCLEOTIDE SEQUENCE [LARGE SCALE GENOMIC DNA]</scope>
    <source>
        <strain evidence="14 15">HannoverDv2000</strain>
    </source>
</reference>
<dbReference type="PANTHER" id="PTHR13723">
    <property type="entry name" value="ADAMTS A DISINTEGRIN AND METALLOPROTEASE WITH THROMBOSPONDIN MOTIFS PROTEASE"/>
    <property type="match status" value="1"/>
</dbReference>
<evidence type="ECO:0000256" key="6">
    <source>
        <dbReference type="ARBA" id="ARBA00022801"/>
    </source>
</evidence>
<dbReference type="InterPro" id="IPR024079">
    <property type="entry name" value="MetalloPept_cat_dom_sf"/>
</dbReference>
<keyword evidence="15" id="KW-1185">Reference proteome</keyword>
<evidence type="ECO:0000256" key="3">
    <source>
        <dbReference type="ARBA" id="ARBA00022670"/>
    </source>
</evidence>
<evidence type="ECO:0000256" key="1">
    <source>
        <dbReference type="ARBA" id="ARBA00004498"/>
    </source>
</evidence>
<comment type="caution">
    <text evidence="11">Lacks conserved residue(s) required for the propagation of feature annotation.</text>
</comment>
<dbReference type="Pfam" id="PF01421">
    <property type="entry name" value="Reprolysin"/>
    <property type="match status" value="1"/>
</dbReference>
<keyword evidence="5" id="KW-0732">Signal</keyword>
<dbReference type="SUPFAM" id="SSF55486">
    <property type="entry name" value="Metalloproteases ('zincins'), catalytic domain"/>
    <property type="match status" value="1"/>
</dbReference>
<reference evidence="15" key="2">
    <citation type="journal article" date="2016" name="Sci. Rep.">
        <title>Dictyocaulus viviparus genome, variome and transcriptome elucidate lungworm biology and support future intervention.</title>
        <authorList>
            <person name="McNulty S.N."/>
            <person name="Strube C."/>
            <person name="Rosa B.A."/>
            <person name="Martin J.C."/>
            <person name="Tyagi R."/>
            <person name="Choi Y.J."/>
            <person name="Wang Q."/>
            <person name="Hallsworth Pepin K."/>
            <person name="Zhang X."/>
            <person name="Ozersky P."/>
            <person name="Wilson R.K."/>
            <person name="Sternberg P.W."/>
            <person name="Gasser R.B."/>
            <person name="Mitreva M."/>
        </authorList>
    </citation>
    <scope>NUCLEOTIDE SEQUENCE [LARGE SCALE GENOMIC DNA]</scope>
    <source>
        <strain evidence="15">HannoverDv2000</strain>
    </source>
</reference>
<feature type="domain" description="PLAC" evidence="13">
    <location>
        <begin position="411"/>
        <end position="452"/>
    </location>
</feature>
<dbReference type="AlphaFoldDB" id="A0A0D8YB65"/>
<evidence type="ECO:0000313" key="15">
    <source>
        <dbReference type="Proteomes" id="UP000053766"/>
    </source>
</evidence>
<dbReference type="OrthoDB" id="10035764at2759"/>
<keyword evidence="6" id="KW-0378">Hydrolase</keyword>
<dbReference type="PROSITE" id="PS50215">
    <property type="entry name" value="ADAM_MEPRO"/>
    <property type="match status" value="1"/>
</dbReference>
<keyword evidence="2" id="KW-0272">Extracellular matrix</keyword>
<evidence type="ECO:0000256" key="2">
    <source>
        <dbReference type="ARBA" id="ARBA00022530"/>
    </source>
</evidence>
<feature type="domain" description="Peptidase M12B" evidence="12">
    <location>
        <begin position="138"/>
        <end position="313"/>
    </location>
</feature>
<evidence type="ECO:0000256" key="8">
    <source>
        <dbReference type="ARBA" id="ARBA00023049"/>
    </source>
</evidence>
<keyword evidence="10" id="KW-0325">Glycoprotein</keyword>
<dbReference type="GO" id="GO:0004222">
    <property type="term" value="F:metalloendopeptidase activity"/>
    <property type="evidence" value="ECO:0007669"/>
    <property type="project" value="InterPro"/>
</dbReference>
<dbReference type="InterPro" id="IPR010909">
    <property type="entry name" value="PLAC"/>
</dbReference>
<dbReference type="Gene3D" id="3.40.390.10">
    <property type="entry name" value="Collagenase (Catalytic Domain)"/>
    <property type="match status" value="1"/>
</dbReference>
<feature type="binding site" evidence="11">
    <location>
        <position position="253"/>
    </location>
    <ligand>
        <name>Zn(2+)</name>
        <dbReference type="ChEBI" id="CHEBI:29105"/>
        <note>catalytic</note>
    </ligand>
</feature>
<keyword evidence="8 14" id="KW-0482">Metalloprotease</keyword>
<accession>A0A0D8YB65</accession>
<evidence type="ECO:0000256" key="5">
    <source>
        <dbReference type="ARBA" id="ARBA00022729"/>
    </source>
</evidence>
<feature type="active site" evidence="11">
    <location>
        <position position="244"/>
    </location>
</feature>
<dbReference type="InterPro" id="IPR001590">
    <property type="entry name" value="Peptidase_M12B"/>
</dbReference>
<evidence type="ECO:0000256" key="11">
    <source>
        <dbReference type="PROSITE-ProRule" id="PRU00276"/>
    </source>
</evidence>